<keyword evidence="2" id="KW-0472">Membrane</keyword>
<dbReference type="EMBL" id="JACJFM010000008">
    <property type="protein sequence ID" value="MBB1486620.1"/>
    <property type="molecule type" value="Genomic_DNA"/>
</dbReference>
<dbReference type="Proteomes" id="UP000565262">
    <property type="component" value="Unassembled WGS sequence"/>
</dbReference>
<feature type="compositionally biased region" description="Basic and acidic residues" evidence="1">
    <location>
        <begin position="239"/>
        <end position="251"/>
    </location>
</feature>
<reference evidence="3 4" key="1">
    <citation type="submission" date="2020-08" db="EMBL/GenBank/DDBJ databases">
        <title>Oceanospirillum sp. nov. isolated from marine sediment.</title>
        <authorList>
            <person name="Ji X."/>
        </authorList>
    </citation>
    <scope>NUCLEOTIDE SEQUENCE [LARGE SCALE GENOMIC DNA]</scope>
    <source>
        <strain evidence="3 4">D5</strain>
    </source>
</reference>
<organism evidence="3 4">
    <name type="scientific">Oceanospirillum sediminis</name>
    <dbReference type="NCBI Taxonomy" id="2760088"/>
    <lineage>
        <taxon>Bacteria</taxon>
        <taxon>Pseudomonadati</taxon>
        <taxon>Pseudomonadota</taxon>
        <taxon>Gammaproteobacteria</taxon>
        <taxon>Oceanospirillales</taxon>
        <taxon>Oceanospirillaceae</taxon>
        <taxon>Oceanospirillum</taxon>
    </lineage>
</organism>
<sequence length="264" mass="29750">MRAFIEVHLKLVMTIWIILASVLGLLYLMNYMKFNSLISGVVSSQLQVMSSSLERSIIKAEQLGLPLKEMDNLPELLQRSKSRDPQVNSIFVINLSGDVLFSTDQRWLNHDDKDAVLRKALKGKEISWTLEKDLTLYSGQQLFDSTQQLIGSIVIAYNKASYGSTVAQVKLHLLEMTVMIFMVFALLIFIAVRFGFGEVNSVFKLINQQLSARDNQTIHASLKPGSMAHEFARQISRSNEMKHQVESELDKISVSPNPSEGKNS</sequence>
<dbReference type="CDD" id="cd18773">
    <property type="entry name" value="PDC1_HK_sensor"/>
    <property type="match status" value="1"/>
</dbReference>
<name>A0A839IPK7_9GAMM</name>
<keyword evidence="2" id="KW-0812">Transmembrane</keyword>
<evidence type="ECO:0000256" key="1">
    <source>
        <dbReference type="SAM" id="MobiDB-lite"/>
    </source>
</evidence>
<accession>A0A839IPK7</accession>
<proteinExistence type="predicted"/>
<evidence type="ECO:0000313" key="3">
    <source>
        <dbReference type="EMBL" id="MBB1486620.1"/>
    </source>
</evidence>
<comment type="caution">
    <text evidence="3">The sequence shown here is derived from an EMBL/GenBank/DDBJ whole genome shotgun (WGS) entry which is preliminary data.</text>
</comment>
<evidence type="ECO:0000313" key="4">
    <source>
        <dbReference type="Proteomes" id="UP000565262"/>
    </source>
</evidence>
<feature type="compositionally biased region" description="Polar residues" evidence="1">
    <location>
        <begin position="254"/>
        <end position="264"/>
    </location>
</feature>
<dbReference type="InterPro" id="IPR029151">
    <property type="entry name" value="Sensor-like_sf"/>
</dbReference>
<keyword evidence="4" id="KW-1185">Reference proteome</keyword>
<dbReference type="SUPFAM" id="SSF103190">
    <property type="entry name" value="Sensory domain-like"/>
    <property type="match status" value="1"/>
</dbReference>
<evidence type="ECO:0000256" key="2">
    <source>
        <dbReference type="SAM" id="Phobius"/>
    </source>
</evidence>
<feature type="transmembrane region" description="Helical" evidence="2">
    <location>
        <begin position="178"/>
        <end position="196"/>
    </location>
</feature>
<keyword evidence="2" id="KW-1133">Transmembrane helix</keyword>
<feature type="transmembrane region" description="Helical" evidence="2">
    <location>
        <begin position="12"/>
        <end position="29"/>
    </location>
</feature>
<feature type="region of interest" description="Disordered" evidence="1">
    <location>
        <begin position="239"/>
        <end position="264"/>
    </location>
</feature>
<gene>
    <name evidence="3" type="ORF">H4O21_08355</name>
</gene>
<protein>
    <submittedName>
        <fullName evidence="3">Cache domain-containing protein</fullName>
    </submittedName>
</protein>
<dbReference type="AlphaFoldDB" id="A0A839IPK7"/>